<keyword evidence="3" id="KW-1185">Reference proteome</keyword>
<gene>
    <name evidence="2" type="ORF">KHLLAP_LOCUS7981</name>
</gene>
<comment type="caution">
    <text evidence="2">The sequence shown here is derived from an EMBL/GenBank/DDBJ whole genome shotgun (WGS) entry which is preliminary data.</text>
</comment>
<organism evidence="2 3">
    <name type="scientific">Anthostomella pinea</name>
    <dbReference type="NCBI Taxonomy" id="933095"/>
    <lineage>
        <taxon>Eukaryota</taxon>
        <taxon>Fungi</taxon>
        <taxon>Dikarya</taxon>
        <taxon>Ascomycota</taxon>
        <taxon>Pezizomycotina</taxon>
        <taxon>Sordariomycetes</taxon>
        <taxon>Xylariomycetidae</taxon>
        <taxon>Xylariales</taxon>
        <taxon>Xylariaceae</taxon>
        <taxon>Anthostomella</taxon>
    </lineage>
</organism>
<evidence type="ECO:0000313" key="2">
    <source>
        <dbReference type="EMBL" id="CAJ2507513.1"/>
    </source>
</evidence>
<dbReference type="Pfam" id="PF20183">
    <property type="entry name" value="DUF6546"/>
    <property type="match status" value="1"/>
</dbReference>
<dbReference type="AlphaFoldDB" id="A0AAI8VMB8"/>
<reference evidence="2" key="1">
    <citation type="submission" date="2023-10" db="EMBL/GenBank/DDBJ databases">
        <authorList>
            <person name="Hackl T."/>
        </authorList>
    </citation>
    <scope>NUCLEOTIDE SEQUENCE</scope>
</reference>
<name>A0AAI8VMB8_9PEZI</name>
<evidence type="ECO:0000313" key="3">
    <source>
        <dbReference type="Proteomes" id="UP001295740"/>
    </source>
</evidence>
<dbReference type="EMBL" id="CAUWAG010000010">
    <property type="protein sequence ID" value="CAJ2507513.1"/>
    <property type="molecule type" value="Genomic_DNA"/>
</dbReference>
<dbReference type="InterPro" id="IPR046676">
    <property type="entry name" value="DUF6546"/>
</dbReference>
<protein>
    <submittedName>
        <fullName evidence="2">Uu.00g086990.m01.CDS01</fullName>
    </submittedName>
</protein>
<sequence length="296" mass="34149">MPTHPFRLPTVDFVYVLQILRLPDPYRTISVVEGLQLMIEALPCLQYVQYEPWRGVNDARQYHMITQYGAFITVMSHCKHLRRVHIFEPVTSTMSSGLKIRTEALGLGPLLARRSAALEALIVCFAVNAMHFFWDLRPTSGLNLADRLYWANLREVLLTSDELQPRSPSTVQVIDWASRAVARMPQIQIMEIFNVETRKHVLNPHATIFAYVVLGPDQFPAIIVSSTWGWRLQSTEIWPWAHVASMDPRTRAELRVQYVDLKREDLPRTNSVFCHLAMCDVVRTRKTTRGVRKLLE</sequence>
<proteinExistence type="predicted"/>
<dbReference type="Proteomes" id="UP001295740">
    <property type="component" value="Unassembled WGS sequence"/>
</dbReference>
<evidence type="ECO:0000259" key="1">
    <source>
        <dbReference type="Pfam" id="PF20183"/>
    </source>
</evidence>
<feature type="domain" description="DUF6546" evidence="1">
    <location>
        <begin position="79"/>
        <end position="280"/>
    </location>
</feature>
<accession>A0AAI8VMB8</accession>